<dbReference type="Gene3D" id="3.40.50.300">
    <property type="entry name" value="P-loop containing nucleotide triphosphate hydrolases"/>
    <property type="match status" value="1"/>
</dbReference>
<evidence type="ECO:0000313" key="3">
    <source>
        <dbReference type="EMBL" id="ABW30988.1"/>
    </source>
</evidence>
<dbReference type="PROSITE" id="PS50837">
    <property type="entry name" value="NACHT"/>
    <property type="match status" value="1"/>
</dbReference>
<evidence type="ECO:0000256" key="1">
    <source>
        <dbReference type="SAM" id="MobiDB-lite"/>
    </source>
</evidence>
<dbReference type="PANTHER" id="PTHR46844:SF1">
    <property type="entry name" value="SLR5058 PROTEIN"/>
    <property type="match status" value="1"/>
</dbReference>
<organism evidence="3 4">
    <name type="scientific">Acaryochloris marina (strain MBIC 11017)</name>
    <dbReference type="NCBI Taxonomy" id="329726"/>
    <lineage>
        <taxon>Bacteria</taxon>
        <taxon>Bacillati</taxon>
        <taxon>Cyanobacteriota</taxon>
        <taxon>Cyanophyceae</taxon>
        <taxon>Acaryochloridales</taxon>
        <taxon>Acaryochloridaceae</taxon>
        <taxon>Acaryochloris</taxon>
    </lineage>
</organism>
<dbReference type="InterPro" id="IPR007111">
    <property type="entry name" value="NACHT_NTPase"/>
</dbReference>
<feature type="region of interest" description="Disordered" evidence="1">
    <location>
        <begin position="1"/>
        <end position="21"/>
    </location>
</feature>
<dbReference type="KEGG" id="amr:AM1_6056"/>
<dbReference type="Pfam" id="PF05729">
    <property type="entry name" value="NACHT"/>
    <property type="match status" value="1"/>
</dbReference>
<protein>
    <recommendedName>
        <fullName evidence="2">NACHT domain-containing protein</fullName>
    </recommendedName>
</protein>
<dbReference type="Pfam" id="PF19959">
    <property type="entry name" value="EAD4"/>
    <property type="match status" value="1"/>
</dbReference>
<name>B0C3Q1_ACAM1</name>
<sequence>MFDSGQYPDHENGRNHLTYGPVPRRRTKRLLEGLIAYANDEFEISEQLRSKIRVNWQTDYQLVVETTVQALVSLTQTDTYHGQLNNNQVKNSLKLLEKFLNILVDNRSQPRGSHKWNFTIKLWFNRYSTAENLAKFHDEWERLRPSKSKQVTDYGYNTSQSIPTLQGVTYSVAERNRTLNASLNYQSGPHSHQQCYFSTEEYLKRYSERHGILKVLGMRGPAQLDSLYTTMHLLNEDSVLSSASINWLEENYRQRKVFLREEKRAKRQSGLEIANTYQYLMVLGGPGTGKSTFLRKIGLETLNHKDQGGYQHNCIPVFIELKKFSFTEVDLESAIIEEFKICGFPKPQHFLEKALVQGNLLLLLDGLDEVPIEQMSEAISKIQDFANRFHQNRFIITCRPAAYKYNLRNFTDVVIAEFDDHQIGQFIEKWFHKQPQQGRKCWEQLNTDSNTAAKELTRTPLLLTMLCLVFQREGQFPKHRATLYEKSLWVLLEEWDAEKDVPRESIYKGLAIKRKEIILSKIAFDAFQRDELFITRRTLTQQLEDLLSEMLPDVALIDGKKVLKSIELQHGLLVERVEAVYSFSHLTIQEFLAAQYIFAQSKHDDSLLQELIGEYLTDDRWQEIFLLLSGMSKADKILQIMAKHAHSYVENSSALQKLLRCADLMTQNTEGDFKVAAKRATAIGLFFPGVHPLYAITRFANPEDANLKKKLYYTYDLARELTGTLTHKRLLTLALDRNRTTDTVMYCGIESTHKNAFLRAIKISIISAKKFKEAKIFNSVDFNKLVNDLESLKGDIPSDSAPFEENLVFAKRAQQIWINAFKVKFDLVSFSLEELDSLNHYLKAMIVIIHCQKSALSFSQSVWDNIESQILVADA</sequence>
<gene>
    <name evidence="3" type="ordered locus">AM1_6056</name>
</gene>
<evidence type="ECO:0000313" key="4">
    <source>
        <dbReference type="Proteomes" id="UP000000268"/>
    </source>
</evidence>
<proteinExistence type="predicted"/>
<dbReference type="OrthoDB" id="448481at2"/>
<dbReference type="Pfam" id="PF22727">
    <property type="entry name" value="NCH2"/>
    <property type="match status" value="1"/>
</dbReference>
<dbReference type="InterPro" id="IPR054501">
    <property type="entry name" value="NCH2"/>
</dbReference>
<accession>B0C3Q1</accession>
<keyword evidence="4" id="KW-1185">Reference proteome</keyword>
<dbReference type="STRING" id="329726.AM1_6056"/>
<dbReference type="InterPro" id="IPR045434">
    <property type="entry name" value="EAD4"/>
</dbReference>
<dbReference type="InterPro" id="IPR027417">
    <property type="entry name" value="P-loop_NTPase"/>
</dbReference>
<reference evidence="3 4" key="1">
    <citation type="journal article" date="2008" name="Proc. Natl. Acad. Sci. U.S.A.">
        <title>Niche adaptation and genome expansion in the chlorophyll d-producing cyanobacterium Acaryochloris marina.</title>
        <authorList>
            <person name="Swingley W.D."/>
            <person name="Chen M."/>
            <person name="Cheung P.C."/>
            <person name="Conrad A.L."/>
            <person name="Dejesa L.C."/>
            <person name="Hao J."/>
            <person name="Honchak B.M."/>
            <person name="Karbach L.E."/>
            <person name="Kurdoglu A."/>
            <person name="Lahiri S."/>
            <person name="Mastrian S.D."/>
            <person name="Miyashita H."/>
            <person name="Page L."/>
            <person name="Ramakrishna P."/>
            <person name="Satoh S."/>
            <person name="Sattley W.M."/>
            <person name="Shimada Y."/>
            <person name="Taylor H.L."/>
            <person name="Tomo T."/>
            <person name="Tsuchiya T."/>
            <person name="Wang Z.T."/>
            <person name="Raymond J."/>
            <person name="Mimuro M."/>
            <person name="Blankenship R.E."/>
            <person name="Touchman J.W."/>
        </authorList>
    </citation>
    <scope>NUCLEOTIDE SEQUENCE [LARGE SCALE GENOMIC DNA]</scope>
    <source>
        <strain evidence="4">MBIC 11017</strain>
    </source>
</reference>
<dbReference type="eggNOG" id="COG5635">
    <property type="taxonomic scope" value="Bacteria"/>
</dbReference>
<dbReference type="PANTHER" id="PTHR46844">
    <property type="entry name" value="SLR5058 PROTEIN"/>
    <property type="match status" value="1"/>
</dbReference>
<feature type="domain" description="NACHT" evidence="2">
    <location>
        <begin position="278"/>
        <end position="402"/>
    </location>
</feature>
<dbReference type="EMBL" id="CP000828">
    <property type="protein sequence ID" value="ABW30988.1"/>
    <property type="molecule type" value="Genomic_DNA"/>
</dbReference>
<dbReference type="RefSeq" id="WP_012166187.1">
    <property type="nucleotide sequence ID" value="NC_009925.1"/>
</dbReference>
<dbReference type="HOGENOM" id="CLU_016337_0_0_3"/>
<dbReference type="SUPFAM" id="SSF52540">
    <property type="entry name" value="P-loop containing nucleoside triphosphate hydrolases"/>
    <property type="match status" value="1"/>
</dbReference>
<dbReference type="Proteomes" id="UP000000268">
    <property type="component" value="Chromosome"/>
</dbReference>
<dbReference type="AlphaFoldDB" id="B0C3Q1"/>
<evidence type="ECO:0000259" key="2">
    <source>
        <dbReference type="PROSITE" id="PS50837"/>
    </source>
</evidence>